<feature type="region of interest" description="Disordered" evidence="1">
    <location>
        <begin position="195"/>
        <end position="278"/>
    </location>
</feature>
<dbReference type="EMBL" id="CAMPGE010002244">
    <property type="protein sequence ID" value="CAI2361044.1"/>
    <property type="molecule type" value="Genomic_DNA"/>
</dbReference>
<protein>
    <submittedName>
        <fullName evidence="2">Uncharacterized protein</fullName>
    </submittedName>
</protein>
<keyword evidence="3" id="KW-1185">Reference proteome</keyword>
<comment type="caution">
    <text evidence="2">The sequence shown here is derived from an EMBL/GenBank/DDBJ whole genome shotgun (WGS) entry which is preliminary data.</text>
</comment>
<reference evidence="2" key="1">
    <citation type="submission" date="2023-07" db="EMBL/GenBank/DDBJ databases">
        <authorList>
            <consortium name="AG Swart"/>
            <person name="Singh M."/>
            <person name="Singh A."/>
            <person name="Seah K."/>
            <person name="Emmerich C."/>
        </authorList>
    </citation>
    <scope>NUCLEOTIDE SEQUENCE</scope>
    <source>
        <strain evidence="2">DP1</strain>
    </source>
</reference>
<evidence type="ECO:0000313" key="2">
    <source>
        <dbReference type="EMBL" id="CAI2361044.1"/>
    </source>
</evidence>
<organism evidence="2 3">
    <name type="scientific">Euplotes crassus</name>
    <dbReference type="NCBI Taxonomy" id="5936"/>
    <lineage>
        <taxon>Eukaryota</taxon>
        <taxon>Sar</taxon>
        <taxon>Alveolata</taxon>
        <taxon>Ciliophora</taxon>
        <taxon>Intramacronucleata</taxon>
        <taxon>Spirotrichea</taxon>
        <taxon>Hypotrichia</taxon>
        <taxon>Euplotida</taxon>
        <taxon>Euplotidae</taxon>
        <taxon>Moneuplotes</taxon>
    </lineage>
</organism>
<name>A0AAD1U6F7_EUPCR</name>
<proteinExistence type="predicted"/>
<feature type="compositionally biased region" description="Basic residues" evidence="1">
    <location>
        <begin position="364"/>
        <end position="373"/>
    </location>
</feature>
<feature type="region of interest" description="Disordered" evidence="1">
    <location>
        <begin position="364"/>
        <end position="401"/>
    </location>
</feature>
<feature type="compositionally biased region" description="Basic and acidic residues" evidence="1">
    <location>
        <begin position="225"/>
        <end position="243"/>
    </location>
</feature>
<accession>A0AAD1U6F7</accession>
<dbReference type="Proteomes" id="UP001295684">
    <property type="component" value="Unassembled WGS sequence"/>
</dbReference>
<feature type="compositionally biased region" description="Polar residues" evidence="1">
    <location>
        <begin position="299"/>
        <end position="309"/>
    </location>
</feature>
<dbReference type="AlphaFoldDB" id="A0AAD1U6F7"/>
<evidence type="ECO:0000313" key="3">
    <source>
        <dbReference type="Proteomes" id="UP001295684"/>
    </source>
</evidence>
<feature type="compositionally biased region" description="Basic and acidic residues" evidence="1">
    <location>
        <begin position="254"/>
        <end position="266"/>
    </location>
</feature>
<evidence type="ECO:0000256" key="1">
    <source>
        <dbReference type="SAM" id="MobiDB-lite"/>
    </source>
</evidence>
<feature type="region of interest" description="Disordered" evidence="1">
    <location>
        <begin position="298"/>
        <end position="319"/>
    </location>
</feature>
<sequence length="566" mass="65799">MKVSLLDSNQSKNKASNKIIANIKRISRLSKVSRASKKSRSSKVENFNCSSRLSYITLAQEDVFRPKDFKIADKVVAILKQKASKLSKTNTSADPKITAKLSEKMKLLGKIIQNTLRIKKYLNREKNQKLEQEIENLVPNVKKELKLFKKDFAKQIKAIHKLKFQDKEDNTLALNKLTPELKELIKNSLLDRKYKKGMKRGTSRERRDKSCHRKTERYSINISRCPEDEKSEEKDLKSEDTKQVRPKLKIPNFPKEDPKPKSKNLRDSVFTPTKRKIKSPEIKIKNNIPNLKQKMFYPKSSQAEQSLIRDNSKEKLKNKRKTRIRLFSNQDKIKKRISKIKKDQTINQITKNIEKLTNAVKYSKDKRKSKIKNRSSVLSNRRVNSRNRPSKVITPPIAPGKERPYLRTIKERVKTKKISSAEIDFRTRHKNSIRCPFRKQNKKKSINIGNNTFQNNCNLPQLRALSPQANAPQVGLINNAPIVKNPKDTRLFRARIRVKSPEIRIKSPHEMRKKSGFAVPKVSLEKPSRKTRNKFSTSRPLAKIRNAKHCNQRLSKLNNRTIPAKK</sequence>
<gene>
    <name evidence="2" type="ORF">ECRASSUSDP1_LOCUS2353</name>
</gene>